<evidence type="ECO:0000256" key="4">
    <source>
        <dbReference type="ARBA" id="ARBA00023242"/>
    </source>
</evidence>
<evidence type="ECO:0000256" key="2">
    <source>
        <dbReference type="ARBA" id="ARBA00005892"/>
    </source>
</evidence>
<name>A0ABR0J3B1_9EURO</name>
<reference evidence="5 6" key="1">
    <citation type="submission" date="2023-08" db="EMBL/GenBank/DDBJ databases">
        <title>Black Yeasts Isolated from many extreme environments.</title>
        <authorList>
            <person name="Coleine C."/>
            <person name="Stajich J.E."/>
            <person name="Selbmann L."/>
        </authorList>
    </citation>
    <scope>NUCLEOTIDE SEQUENCE [LARGE SCALE GENOMIC DNA]</scope>
    <source>
        <strain evidence="5 6">CCFEE 6328</strain>
    </source>
</reference>
<dbReference type="InterPro" id="IPR016024">
    <property type="entry name" value="ARM-type_fold"/>
</dbReference>
<dbReference type="PANTHER" id="PTHR31344">
    <property type="entry name" value="NUCLEAR PORE COMPLEX PROTEIN NUP205"/>
    <property type="match status" value="1"/>
</dbReference>
<dbReference type="Pfam" id="PF11894">
    <property type="entry name" value="Nup192"/>
    <property type="match status" value="1"/>
</dbReference>
<accession>A0ABR0J3B1</accession>
<comment type="subcellular location">
    <subcellularLocation>
        <location evidence="1">Nucleus</location>
    </subcellularLocation>
</comment>
<dbReference type="SUPFAM" id="SSF48371">
    <property type="entry name" value="ARM repeat"/>
    <property type="match status" value="1"/>
</dbReference>
<organism evidence="5 6">
    <name type="scientific">Exophiala sideris</name>
    <dbReference type="NCBI Taxonomy" id="1016849"/>
    <lineage>
        <taxon>Eukaryota</taxon>
        <taxon>Fungi</taxon>
        <taxon>Dikarya</taxon>
        <taxon>Ascomycota</taxon>
        <taxon>Pezizomycotina</taxon>
        <taxon>Eurotiomycetes</taxon>
        <taxon>Chaetothyriomycetidae</taxon>
        <taxon>Chaetothyriales</taxon>
        <taxon>Herpotrichiellaceae</taxon>
        <taxon>Exophiala</taxon>
    </lineage>
</organism>
<dbReference type="Proteomes" id="UP001345691">
    <property type="component" value="Unassembled WGS sequence"/>
</dbReference>
<gene>
    <name evidence="5" type="ORF">LTR69_008982</name>
</gene>
<protein>
    <submittedName>
        <fullName evidence="5">Uncharacterized protein</fullName>
    </submittedName>
</protein>
<keyword evidence="6" id="KW-1185">Reference proteome</keyword>
<comment type="similarity">
    <text evidence="2">Belongs to the NUP186/NUP192/NUP205 family.</text>
</comment>
<comment type="caution">
    <text evidence="5">The sequence shown here is derived from an EMBL/GenBank/DDBJ whole genome shotgun (WGS) entry which is preliminary data.</text>
</comment>
<proteinExistence type="inferred from homology"/>
<keyword evidence="4" id="KW-0539">Nucleus</keyword>
<keyword evidence="3" id="KW-0813">Transport</keyword>
<evidence type="ECO:0000256" key="1">
    <source>
        <dbReference type="ARBA" id="ARBA00004123"/>
    </source>
</evidence>
<dbReference type="PANTHER" id="PTHR31344:SF0">
    <property type="entry name" value="NUCLEAR PORE COMPLEX PROTEIN NUP205"/>
    <property type="match status" value="1"/>
</dbReference>
<dbReference type="InterPro" id="IPR021827">
    <property type="entry name" value="Nup186/Nup192/Nup205"/>
</dbReference>
<sequence>MDSLIRLQGLHADLVAFSETRLANIDRLWLELEESIQDFRRLLDKSSPPANDRENYNNGIYTVLPWGVLSSNVLNTGKISVGDQEYSINEDFKHISRAVATTLDLDEIEAGRLLIENQADTSTGAESLVIDAVSSYHNRRDLLLQCLRITLQHSLTLEADGNIKQLFETIVTKVLEIDGGVTNNGSLFARKCLNTLEDIEKLQNKVADALQSKAVLGGPRGPEFYATLEFQRDSLFKQHEALASLLAYLFQGDYPNQEDLRKLHTAVKRWSRIDFNLIHYLPVFSAAFRQFGSPGSQLSPESTQSLDNLFAPLAQNSGSALIRPFHATLSLWWTVEYSGQFRELTDQDTTSEKRGSTVNAALKEDALEFMLAICTSTNQDVWRHPARQELVTLLLSESSSIVLEGGDQTSSYFRLQYMECLENFVEAFISNMPDSIRKLRTEEDDQRLNQLMAMHDDLPPEHRGGSVSKLHLECFLVLISFAFEQRPEAAEQWWEDPDSNLYGFLQWASRRQTVPRVSAFCELLCSISEDQECAEAAHKFLLDESQPASTRGRRNPSMNYQQIFAELELYAHKVHERSNASSQPPNMRKVPPTEMNELESPVMLSCYLRLLAHLSRQPSGTRFYILETVFPSFPQALLLLSSGPVPSYLRASIFAALDALLTDKSVQTASTLWQTLDNWAANGQEMVQSAVNKTAQPPKPTLTDLQANLNAITLSFDQCDSFVVLLRDLVITSPSTGVGSDMLPFPGDLGSSYRSPGIDPYIDLVCGQVFVKRLAEVADDVQRAIGAFHCLEFVAVGLEGFNEDYVVMMDRANSQRDAAQETPMATAYTQRSAFARLMQWILSTDMNRALMDSLRVRLDLVETALPDSPLLLSLQRSIDIVNRVLDLQPTYFDIVRPMVQSQAHQQGPFYRSSVNSIEDSLAAHPEVVLNLCQFAATDHSELALRALTLLQKLSSSPKLNNHFLMSDPVRGRTRRIIDMLGPSASLELEPVARNLAARLQFDIRDLEDGFESVNYLTKDGVLAFLNACLETQPDLPNIAHLLLGFSRLEERLTISNSIDAGTSVFNSIVDLVQNYPDEEDGVVLSWLVHIKAAALRVLRQLWSSSLSQSIVIGQLRRLQFLQSQYLTHPVIYQQTLWDGNTVFHPAFWYSTSAEALAEFLAYRASLFNYTTAELRAAAGEGLSTTLRQALSVLQGKTVNVDGTITPNPDVFAFFDFLELDLSASFDLDPKYYMAIDFDMYLTEASDRIPPLYDIKLIREHLYAYRIDLLRKQLDSQSSHKIDEQDLIAEADSIVATIEARNRSIVAHKARSDALHEYVEMIIAIIESCPMDSSSKLQFILHVLQIMLPKLDVLISDESEDVLALARAADALLFSLSETAATNTQMDNIITEKLFQLFRASIEGIPLSKSNSALRTTFYSICSQYLTRIALPDESALDTLANARRNSMDCLRSASQRLIPTISDDAEDGLDSCRLNALNLLALLTSLARTEKSNFIVQSFVKANVLEILLESLKHVASEFQEREPAHRLYLLSVFESRMLLLLQISRTRDGAGALLDAGLMNAVRDSLLFRADPDLGMSFHNLPNNEADAGPTDYDSITSALRTYHVLLSSTLRVLLSTFLARGAQNEQIQYLARSFLTEYRPNMVGTFKKYAGINGKVEEKLRPMIAESVRCYTGLVTLCGFVDFEDESGLDATQFGRFS</sequence>
<evidence type="ECO:0000313" key="6">
    <source>
        <dbReference type="Proteomes" id="UP001345691"/>
    </source>
</evidence>
<evidence type="ECO:0000256" key="3">
    <source>
        <dbReference type="ARBA" id="ARBA00022448"/>
    </source>
</evidence>
<evidence type="ECO:0000313" key="5">
    <source>
        <dbReference type="EMBL" id="KAK5054367.1"/>
    </source>
</evidence>
<dbReference type="EMBL" id="JAVRRF010000023">
    <property type="protein sequence ID" value="KAK5054367.1"/>
    <property type="molecule type" value="Genomic_DNA"/>
</dbReference>